<organism evidence="1 2">
    <name type="scientific">Sphingobacterium zeae</name>
    <dbReference type="NCBI Taxonomy" id="1776859"/>
    <lineage>
        <taxon>Bacteria</taxon>
        <taxon>Pseudomonadati</taxon>
        <taxon>Bacteroidota</taxon>
        <taxon>Sphingobacteriia</taxon>
        <taxon>Sphingobacteriales</taxon>
        <taxon>Sphingobacteriaceae</taxon>
        <taxon>Sphingobacterium</taxon>
    </lineage>
</organism>
<name>A0ABU0U898_9SPHI</name>
<sequence length="48" mass="5682">MKEKRNPKWRPDELILALDLYFQWEPGQIDARNPLAVKLSDNLKESTI</sequence>
<keyword evidence="2" id="KW-1185">Reference proteome</keyword>
<protein>
    <submittedName>
        <fullName evidence="1">Uncharacterized protein</fullName>
    </submittedName>
</protein>
<evidence type="ECO:0000313" key="1">
    <source>
        <dbReference type="EMBL" id="MDQ1151190.1"/>
    </source>
</evidence>
<reference evidence="1 2" key="1">
    <citation type="submission" date="2023-07" db="EMBL/GenBank/DDBJ databases">
        <title>Functional and genomic diversity of the sorghum phyllosphere microbiome.</title>
        <authorList>
            <person name="Shade A."/>
        </authorList>
    </citation>
    <scope>NUCLEOTIDE SEQUENCE [LARGE SCALE GENOMIC DNA]</scope>
    <source>
        <strain evidence="1 2">SORGH_AS_0892</strain>
    </source>
</reference>
<accession>A0ABU0U898</accession>
<dbReference type="Proteomes" id="UP001244640">
    <property type="component" value="Unassembled WGS sequence"/>
</dbReference>
<gene>
    <name evidence="1" type="ORF">QE382_003174</name>
</gene>
<evidence type="ECO:0000313" key="2">
    <source>
        <dbReference type="Proteomes" id="UP001244640"/>
    </source>
</evidence>
<dbReference type="EMBL" id="JAUTBA010000001">
    <property type="protein sequence ID" value="MDQ1151190.1"/>
    <property type="molecule type" value="Genomic_DNA"/>
</dbReference>
<dbReference type="RefSeq" id="WP_307186707.1">
    <property type="nucleotide sequence ID" value="NZ_JAUTBA010000001.1"/>
</dbReference>
<comment type="caution">
    <text evidence="1">The sequence shown here is derived from an EMBL/GenBank/DDBJ whole genome shotgun (WGS) entry which is preliminary data.</text>
</comment>
<proteinExistence type="predicted"/>